<feature type="region of interest" description="Disordered" evidence="1">
    <location>
        <begin position="102"/>
        <end position="173"/>
    </location>
</feature>
<feature type="compositionally biased region" description="Basic residues" evidence="1">
    <location>
        <begin position="129"/>
        <end position="143"/>
    </location>
</feature>
<feature type="compositionally biased region" description="Basic and acidic residues" evidence="1">
    <location>
        <begin position="251"/>
        <end position="279"/>
    </location>
</feature>
<reference evidence="3" key="1">
    <citation type="submission" date="2011-03" db="EMBL/GenBank/DDBJ databases">
        <authorList>
            <person name="Voget S."/>
            <person name="Streit W.R."/>
            <person name="Jaeger K.E."/>
            <person name="Daniel R."/>
        </authorList>
    </citation>
    <scope>NUCLEOTIDE SEQUENCE [LARGE SCALE GENOMIC DNA]</scope>
    <source>
        <strain evidence="3">PG1</strain>
    </source>
</reference>
<feature type="region of interest" description="Disordered" evidence="1">
    <location>
        <begin position="195"/>
        <end position="331"/>
    </location>
</feature>
<feature type="compositionally biased region" description="Basic and acidic residues" evidence="1">
    <location>
        <begin position="110"/>
        <end position="124"/>
    </location>
</feature>
<dbReference type="KEGG" id="bgp:BGL_1c34360"/>
<gene>
    <name evidence="2" type="ORF">BGL_1c34360</name>
</gene>
<evidence type="ECO:0000256" key="1">
    <source>
        <dbReference type="SAM" id="MobiDB-lite"/>
    </source>
</evidence>
<reference evidence="2 3" key="2">
    <citation type="journal article" date="2016" name="Appl. Microbiol. Biotechnol.">
        <title>Mutations improving production and secretion of extracellular lipase by Burkholderia glumae PG1.</title>
        <authorList>
            <person name="Knapp A."/>
            <person name="Voget S."/>
            <person name="Gao R."/>
            <person name="Zaburannyi N."/>
            <person name="Krysciak D."/>
            <person name="Breuer M."/>
            <person name="Hauer B."/>
            <person name="Streit W.R."/>
            <person name="Muller R."/>
            <person name="Daniel R."/>
            <person name="Jaeger K.E."/>
        </authorList>
    </citation>
    <scope>NUCLEOTIDE SEQUENCE [LARGE SCALE GENOMIC DNA]</scope>
    <source>
        <strain evidence="2 3">PG1</strain>
    </source>
</reference>
<keyword evidence="3" id="KW-1185">Reference proteome</keyword>
<dbReference type="AlphaFoldDB" id="A0A0B6S3P0"/>
<name>A0A0B6S3P0_BURPL</name>
<dbReference type="Proteomes" id="UP000031838">
    <property type="component" value="Chromosome 1"/>
</dbReference>
<dbReference type="HOGENOM" id="CLU_697705_0_0_4"/>
<organism evidence="2 3">
    <name type="scientific">Burkholderia plantarii</name>
    <dbReference type="NCBI Taxonomy" id="41899"/>
    <lineage>
        <taxon>Bacteria</taxon>
        <taxon>Pseudomonadati</taxon>
        <taxon>Pseudomonadota</taxon>
        <taxon>Betaproteobacteria</taxon>
        <taxon>Burkholderiales</taxon>
        <taxon>Burkholderiaceae</taxon>
        <taxon>Burkholderia</taxon>
    </lineage>
</organism>
<sequence>MARARLDCRDRRAVPRDELSLNGFESRSAARARGTARRARQLARRRARRAVVARRAGRGAVRPERDRRARIAGAARRRRRGARSVFGGGRVVNLGRRERRLAGRRHRRARDGGRRRSAAVERTRAAVAARRHRGRRAGCRRGMRIVAARAEQQRDRQQGGGGQSDHRRFSCGAVSARGDSIARRRVTRMNVADRLPIVDRAPRPARGRGAAPSPRGGRRKHGRIREQRAGRRGGPDLAPRAGREPGGNGRWGEEKAGVDRRVRRPERGAGARGAGERGQFRTGRAVPGRHADAGRREQHGRGRDAAAGVASASSTNGPISRRTAPRMHGLRLPPSPPLVLLVRGAAGTTAVGEPMRAVRLSVGGAAEAPPSSLAALAPAGNGTAIAFGAYGKAAR</sequence>
<protein>
    <submittedName>
        <fullName evidence="2">Uncharacterized protein</fullName>
    </submittedName>
</protein>
<proteinExistence type="predicted"/>
<evidence type="ECO:0000313" key="2">
    <source>
        <dbReference type="EMBL" id="AJK47910.1"/>
    </source>
</evidence>
<feature type="compositionally biased region" description="Basic and acidic residues" evidence="1">
    <location>
        <begin position="289"/>
        <end position="304"/>
    </location>
</feature>
<accession>A0A0B6S3P0</accession>
<evidence type="ECO:0000313" key="3">
    <source>
        <dbReference type="Proteomes" id="UP000031838"/>
    </source>
</evidence>
<dbReference type="EMBL" id="CP002580">
    <property type="protein sequence ID" value="AJK47910.1"/>
    <property type="molecule type" value="Genomic_DNA"/>
</dbReference>